<organism evidence="8">
    <name type="scientific">freshwater metagenome</name>
    <dbReference type="NCBI Taxonomy" id="449393"/>
    <lineage>
        <taxon>unclassified sequences</taxon>
        <taxon>metagenomes</taxon>
        <taxon>ecological metagenomes</taxon>
    </lineage>
</organism>
<protein>
    <submittedName>
        <fullName evidence="8">Unannotated protein</fullName>
    </submittedName>
</protein>
<keyword evidence="4 7" id="KW-0812">Transmembrane</keyword>
<gene>
    <name evidence="8" type="ORF">UFOPK2171_00075</name>
</gene>
<accession>A0A6J6JXS1</accession>
<name>A0A6J6JXS1_9ZZZZ</name>
<keyword evidence="2" id="KW-1003">Cell membrane</keyword>
<feature type="transmembrane region" description="Helical" evidence="7">
    <location>
        <begin position="243"/>
        <end position="271"/>
    </location>
</feature>
<feature type="transmembrane region" description="Helical" evidence="7">
    <location>
        <begin position="7"/>
        <end position="27"/>
    </location>
</feature>
<evidence type="ECO:0000256" key="3">
    <source>
        <dbReference type="ARBA" id="ARBA00022679"/>
    </source>
</evidence>
<keyword evidence="3" id="KW-0808">Transferase</keyword>
<dbReference type="EMBL" id="CAEZWD010000003">
    <property type="protein sequence ID" value="CAB4641085.1"/>
    <property type="molecule type" value="Genomic_DNA"/>
</dbReference>
<dbReference type="GO" id="GO:0005886">
    <property type="term" value="C:plasma membrane"/>
    <property type="evidence" value="ECO:0007669"/>
    <property type="project" value="UniProtKB-SubCell"/>
</dbReference>
<feature type="transmembrane region" description="Helical" evidence="7">
    <location>
        <begin position="175"/>
        <end position="198"/>
    </location>
</feature>
<keyword evidence="5 7" id="KW-1133">Transmembrane helix</keyword>
<proteinExistence type="predicted"/>
<dbReference type="Pfam" id="PF09594">
    <property type="entry name" value="GT87"/>
    <property type="match status" value="1"/>
</dbReference>
<evidence type="ECO:0000256" key="4">
    <source>
        <dbReference type="ARBA" id="ARBA00022692"/>
    </source>
</evidence>
<evidence type="ECO:0000313" key="8">
    <source>
        <dbReference type="EMBL" id="CAB4641085.1"/>
    </source>
</evidence>
<dbReference type="GO" id="GO:0016758">
    <property type="term" value="F:hexosyltransferase activity"/>
    <property type="evidence" value="ECO:0007669"/>
    <property type="project" value="InterPro"/>
</dbReference>
<evidence type="ECO:0000256" key="6">
    <source>
        <dbReference type="ARBA" id="ARBA00023136"/>
    </source>
</evidence>
<reference evidence="8" key="1">
    <citation type="submission" date="2020-05" db="EMBL/GenBank/DDBJ databases">
        <authorList>
            <person name="Chiriac C."/>
            <person name="Salcher M."/>
            <person name="Ghai R."/>
            <person name="Kavagutti S V."/>
        </authorList>
    </citation>
    <scope>NUCLEOTIDE SEQUENCE</scope>
</reference>
<evidence type="ECO:0000256" key="7">
    <source>
        <dbReference type="SAM" id="Phobius"/>
    </source>
</evidence>
<comment type="subcellular location">
    <subcellularLocation>
        <location evidence="1">Cell membrane</location>
        <topology evidence="1">Multi-pass membrane protein</topology>
    </subcellularLocation>
</comment>
<feature type="transmembrane region" description="Helical" evidence="7">
    <location>
        <begin position="324"/>
        <end position="344"/>
    </location>
</feature>
<feature type="transmembrane region" description="Helical" evidence="7">
    <location>
        <begin position="350"/>
        <end position="372"/>
    </location>
</feature>
<evidence type="ECO:0000256" key="1">
    <source>
        <dbReference type="ARBA" id="ARBA00004651"/>
    </source>
</evidence>
<dbReference type="InterPro" id="IPR018584">
    <property type="entry name" value="GT87"/>
</dbReference>
<sequence>MRVMPLALGWVATRVWVLLSGFGLIFYPESEFLFSDVRLYDWWAGNIADSFFPINDPMWQYPPLAAVVFLAGYLLAGNTVGFVFLATVADLAIFLLLAQTGREQENSTPAFIWTLAPLIMGPIILGRFDVFVTLAAVAALLCVGQARKFGIAIAIGALLKVWPVLLLLATPKGSALKVITWFAGTFAAGSLLLSLWWSESFSFIGGQRSRGLQIESVGALPYQLWNAGPGNVSSAFQFGAIEVVASGTAIVSLVITLVGVALLGTLFFWRVTGRLDSANPADIAFLAVLISIVTSRVLSPQYMVWVFGLLAVSAFKPQQNFKKISILICISAGIGQVIYPWWYLSLQQGGVHAVAAHAIRILTLLWATAIAWNNLREVSQKNPSQIAVHPTS</sequence>
<keyword evidence="6 7" id="KW-0472">Membrane</keyword>
<feature type="transmembrane region" description="Helical" evidence="7">
    <location>
        <begin position="119"/>
        <end position="142"/>
    </location>
</feature>
<evidence type="ECO:0000256" key="5">
    <source>
        <dbReference type="ARBA" id="ARBA00022989"/>
    </source>
</evidence>
<dbReference type="AlphaFoldDB" id="A0A6J6JXS1"/>
<feature type="transmembrane region" description="Helical" evidence="7">
    <location>
        <begin position="149"/>
        <end position="169"/>
    </location>
</feature>
<evidence type="ECO:0000256" key="2">
    <source>
        <dbReference type="ARBA" id="ARBA00022475"/>
    </source>
</evidence>